<evidence type="ECO:0000313" key="3">
    <source>
        <dbReference type="EMBL" id="GEK20189.1"/>
    </source>
</evidence>
<sequence length="190" mass="19898">MPTPRRARLRPLAVAFVLVVGAGAAVATSPGTPACPDPPEAGVVGEFYGPQDRDSSMTRLASPSAFRAGRFGVWRTQVSAPGCLTADDVTVPVRVSLELDERDPGPLPEAALRTFTVTDGQGRTWSPREVSTRERQPPSSEGGQPYRSYAHLVFDLPLDVSTPVTLGLGDLGDAGTDTVSLDEDAAAPTG</sequence>
<organism evidence="3 4">
    <name type="scientific">Cellulomonas xylanilytica</name>
    <dbReference type="NCBI Taxonomy" id="233583"/>
    <lineage>
        <taxon>Bacteria</taxon>
        <taxon>Bacillati</taxon>
        <taxon>Actinomycetota</taxon>
        <taxon>Actinomycetes</taxon>
        <taxon>Micrococcales</taxon>
        <taxon>Cellulomonadaceae</taxon>
        <taxon>Cellulomonas</taxon>
    </lineage>
</organism>
<evidence type="ECO:0000256" key="2">
    <source>
        <dbReference type="SAM" id="SignalP"/>
    </source>
</evidence>
<dbReference type="OrthoDB" id="4828499at2"/>
<evidence type="ECO:0000313" key="4">
    <source>
        <dbReference type="Proteomes" id="UP000321118"/>
    </source>
</evidence>
<dbReference type="Proteomes" id="UP000321118">
    <property type="component" value="Unassembled WGS sequence"/>
</dbReference>
<evidence type="ECO:0000256" key="1">
    <source>
        <dbReference type="SAM" id="MobiDB-lite"/>
    </source>
</evidence>
<comment type="caution">
    <text evidence="3">The sequence shown here is derived from an EMBL/GenBank/DDBJ whole genome shotgun (WGS) entry which is preliminary data.</text>
</comment>
<keyword evidence="4" id="KW-1185">Reference proteome</keyword>
<feature type="signal peptide" evidence="2">
    <location>
        <begin position="1"/>
        <end position="27"/>
    </location>
</feature>
<protein>
    <submittedName>
        <fullName evidence="3">Uncharacterized protein</fullName>
    </submittedName>
</protein>
<feature type="chain" id="PRO_5022021713" evidence="2">
    <location>
        <begin position="28"/>
        <end position="190"/>
    </location>
</feature>
<feature type="region of interest" description="Disordered" evidence="1">
    <location>
        <begin position="120"/>
        <end position="146"/>
    </location>
</feature>
<dbReference type="RefSeq" id="WP_146925691.1">
    <property type="nucleotide sequence ID" value="NZ_BJUB01000002.1"/>
</dbReference>
<feature type="region of interest" description="Disordered" evidence="1">
    <location>
        <begin position="165"/>
        <end position="190"/>
    </location>
</feature>
<dbReference type="EMBL" id="BJUB01000002">
    <property type="protein sequence ID" value="GEK20189.1"/>
    <property type="molecule type" value="Genomic_DNA"/>
</dbReference>
<gene>
    <name evidence="3" type="ORF">CXY01_07090</name>
</gene>
<feature type="compositionally biased region" description="Low complexity" evidence="1">
    <location>
        <begin position="165"/>
        <end position="178"/>
    </location>
</feature>
<keyword evidence="2" id="KW-0732">Signal</keyword>
<dbReference type="AlphaFoldDB" id="A0A510V015"/>
<feature type="compositionally biased region" description="Acidic residues" evidence="1">
    <location>
        <begin position="180"/>
        <end position="190"/>
    </location>
</feature>
<accession>A0A510V015</accession>
<name>A0A510V015_9CELL</name>
<reference evidence="3 4" key="1">
    <citation type="submission" date="2019-07" db="EMBL/GenBank/DDBJ databases">
        <title>Whole genome shotgun sequence of Cellulomonas xylanilytica NBRC 101102.</title>
        <authorList>
            <person name="Hosoyama A."/>
            <person name="Uohara A."/>
            <person name="Ohji S."/>
            <person name="Ichikawa N."/>
        </authorList>
    </citation>
    <scope>NUCLEOTIDE SEQUENCE [LARGE SCALE GENOMIC DNA]</scope>
    <source>
        <strain evidence="3 4">NBRC 101102</strain>
    </source>
</reference>
<proteinExistence type="predicted"/>